<evidence type="ECO:0000313" key="2">
    <source>
        <dbReference type="EnsemblPlants" id="Bo4g194870.1"/>
    </source>
</evidence>
<evidence type="ECO:0000313" key="3">
    <source>
        <dbReference type="Proteomes" id="UP000032141"/>
    </source>
</evidence>
<dbReference type="Proteomes" id="UP000032141">
    <property type="component" value="Chromosome C4"/>
</dbReference>
<proteinExistence type="predicted"/>
<evidence type="ECO:0000259" key="1">
    <source>
        <dbReference type="PROSITE" id="PS52045"/>
    </source>
</evidence>
<dbReference type="PANTHER" id="PTHR31589">
    <property type="entry name" value="PROTEIN, PUTATIVE (DUF239)-RELATED-RELATED"/>
    <property type="match status" value="1"/>
</dbReference>
<dbReference type="InterPro" id="IPR004314">
    <property type="entry name" value="Neprosin"/>
</dbReference>
<organism evidence="2 3">
    <name type="scientific">Brassica oleracea var. oleracea</name>
    <dbReference type="NCBI Taxonomy" id="109376"/>
    <lineage>
        <taxon>Eukaryota</taxon>
        <taxon>Viridiplantae</taxon>
        <taxon>Streptophyta</taxon>
        <taxon>Embryophyta</taxon>
        <taxon>Tracheophyta</taxon>
        <taxon>Spermatophyta</taxon>
        <taxon>Magnoliopsida</taxon>
        <taxon>eudicotyledons</taxon>
        <taxon>Gunneridae</taxon>
        <taxon>Pentapetalae</taxon>
        <taxon>rosids</taxon>
        <taxon>malvids</taxon>
        <taxon>Brassicales</taxon>
        <taxon>Brassicaceae</taxon>
        <taxon>Brassiceae</taxon>
        <taxon>Brassica</taxon>
    </lineage>
</organism>
<dbReference type="PANTHER" id="PTHR31589:SF157">
    <property type="entry name" value="NEPROSIN DOMAIN-CONTAINING PROTEIN"/>
    <property type="match status" value="1"/>
</dbReference>
<protein>
    <recommendedName>
        <fullName evidence="1">Neprosin PEP catalytic domain-containing protein</fullName>
    </recommendedName>
</protein>
<dbReference type="EnsemblPlants" id="Bo4g194870.1">
    <property type="protein sequence ID" value="Bo4g194870.1"/>
    <property type="gene ID" value="Bo4g194870"/>
</dbReference>
<feature type="domain" description="Neprosin PEP catalytic" evidence="1">
    <location>
        <begin position="1"/>
        <end position="306"/>
    </location>
</feature>
<dbReference type="eggNOG" id="ENOG502QVB2">
    <property type="taxonomic scope" value="Eukaryota"/>
</dbReference>
<accession>A0A0D3C674</accession>
<dbReference type="PROSITE" id="PS52045">
    <property type="entry name" value="NEPROSIN_PEP_CD"/>
    <property type="match status" value="1"/>
</dbReference>
<keyword evidence="3" id="KW-1185">Reference proteome</keyword>
<dbReference type="Gramene" id="Bo4g194870.1">
    <property type="protein sequence ID" value="Bo4g194870.1"/>
    <property type="gene ID" value="Bo4g194870"/>
</dbReference>
<dbReference type="OMA" id="GGIANEM"/>
<sequence length="306" mass="34415">MNSLGNYYGTQFVMNISRPEVEVPNEYSLAQTWLGSGYNYKQLKLVYPGKYGDNTVRLFVYWTSDGYGPTGCYNADCSGFVQRSKRVTVGGSYCEVSQYDGAQHELPILVRKLYVNWSPFGNISEFLEEEPTSKTGIPSTSTLAELWEIDHWTLPPARSEKQVKIYSFLLTMKITEAIDSYLWTGNWWLRVGGELVGYWPGSLFTSLKDKAEEVYWGGGIANEMTGGRHTATTMGSGHFAGEWYKKASYFRKVMTVDGANTLREAENLHPTTDNDNCYSVKEGQSGSSYWGTHFFYGGPGRNAKCP</sequence>
<dbReference type="HOGENOM" id="CLU_786087_0_0_1"/>
<reference evidence="2 3" key="1">
    <citation type="journal article" date="2014" name="Genome Biol.">
        <title>Transcriptome and methylome profiling reveals relics of genome dominance in the mesopolyploid Brassica oleracea.</title>
        <authorList>
            <person name="Parkin I.A."/>
            <person name="Koh C."/>
            <person name="Tang H."/>
            <person name="Robinson S.J."/>
            <person name="Kagale S."/>
            <person name="Clarke W.E."/>
            <person name="Town C.D."/>
            <person name="Nixon J."/>
            <person name="Krishnakumar V."/>
            <person name="Bidwell S.L."/>
            <person name="Denoeud F."/>
            <person name="Belcram H."/>
            <person name="Links M.G."/>
            <person name="Just J."/>
            <person name="Clarke C."/>
            <person name="Bender T."/>
            <person name="Huebert T."/>
            <person name="Mason A.S."/>
            <person name="Pires J.C."/>
            <person name="Barker G."/>
            <person name="Moore J."/>
            <person name="Walley P.G."/>
            <person name="Manoli S."/>
            <person name="Batley J."/>
            <person name="Edwards D."/>
            <person name="Nelson M.N."/>
            <person name="Wang X."/>
            <person name="Paterson A.H."/>
            <person name="King G."/>
            <person name="Bancroft I."/>
            <person name="Chalhoub B."/>
            <person name="Sharpe A.G."/>
        </authorList>
    </citation>
    <scope>NUCLEOTIDE SEQUENCE</scope>
    <source>
        <strain evidence="2 3">cv. TO1000</strain>
    </source>
</reference>
<dbReference type="InterPro" id="IPR053168">
    <property type="entry name" value="Glutamic_endopeptidase"/>
</dbReference>
<dbReference type="AlphaFoldDB" id="A0A0D3C674"/>
<dbReference type="STRING" id="109376.A0A0D3C674"/>
<name>A0A0D3C674_BRAOL</name>
<reference evidence="2" key="2">
    <citation type="submission" date="2015-03" db="UniProtKB">
        <authorList>
            <consortium name="EnsemblPlants"/>
        </authorList>
    </citation>
    <scope>IDENTIFICATION</scope>
</reference>
<dbReference type="Pfam" id="PF03080">
    <property type="entry name" value="Neprosin"/>
    <property type="match status" value="2"/>
</dbReference>